<name>A0A2K2H9Y4_9BACT</name>
<proteinExistence type="predicted"/>
<dbReference type="AlphaFoldDB" id="A0A2K2H9Y4"/>
<reference evidence="1 2" key="1">
    <citation type="journal article" date="2018" name="Genome Announc.">
        <title>Genome Sequence of Geothermobacter sp. HR-1 Iron Reducer from the Loihi Seamount.</title>
        <authorList>
            <person name="Smith H."/>
            <person name="Abuyen K."/>
            <person name="Tremblay J."/>
            <person name="Savalia P."/>
            <person name="Perez-Rodriguez I."/>
            <person name="Emerson D."/>
            <person name="Tully B."/>
            <person name="Amend J."/>
        </authorList>
    </citation>
    <scope>NUCLEOTIDE SEQUENCE [LARGE SCALE GENOMIC DNA]</scope>
    <source>
        <strain evidence="1 2">HR-1</strain>
    </source>
</reference>
<comment type="caution">
    <text evidence="1">The sequence shown here is derived from an EMBL/GenBank/DDBJ whole genome shotgun (WGS) entry which is preliminary data.</text>
</comment>
<protein>
    <submittedName>
        <fullName evidence="1">Uncharacterized protein</fullName>
    </submittedName>
</protein>
<dbReference type="EMBL" id="PPFX01000017">
    <property type="protein sequence ID" value="PNU20116.1"/>
    <property type="molecule type" value="Genomic_DNA"/>
</dbReference>
<accession>A0A2K2H9Y4</accession>
<evidence type="ECO:0000313" key="1">
    <source>
        <dbReference type="EMBL" id="PNU20116.1"/>
    </source>
</evidence>
<dbReference type="Proteomes" id="UP000236340">
    <property type="component" value="Unassembled WGS sequence"/>
</dbReference>
<evidence type="ECO:0000313" key="2">
    <source>
        <dbReference type="Proteomes" id="UP000236340"/>
    </source>
</evidence>
<organism evidence="1 2">
    <name type="scientific">Geothermobacter hydrogeniphilus</name>
    <dbReference type="NCBI Taxonomy" id="1969733"/>
    <lineage>
        <taxon>Bacteria</taxon>
        <taxon>Pseudomonadati</taxon>
        <taxon>Thermodesulfobacteriota</taxon>
        <taxon>Desulfuromonadia</taxon>
        <taxon>Desulfuromonadales</taxon>
        <taxon>Geothermobacteraceae</taxon>
        <taxon>Geothermobacter</taxon>
    </lineage>
</organism>
<sequence>MDRRIGGLMESCPYIGKCGFYQRFAAKNSAAWRGLFDSYCKGGLVGHCERNKLYSMETVGFSDEMMPNGKNVPGPFKMLL</sequence>
<gene>
    <name evidence="1" type="ORF">C2E25_08665</name>
</gene>